<evidence type="ECO:0000313" key="1">
    <source>
        <dbReference type="EMBL" id="PIK42829.1"/>
    </source>
</evidence>
<dbReference type="AlphaFoldDB" id="A0A2G8K4F7"/>
<gene>
    <name evidence="1" type="ORF">BSL78_20322</name>
</gene>
<keyword evidence="2" id="KW-1185">Reference proteome</keyword>
<dbReference type="EMBL" id="MRZV01000900">
    <property type="protein sequence ID" value="PIK42829.1"/>
    <property type="molecule type" value="Genomic_DNA"/>
</dbReference>
<evidence type="ECO:0000313" key="2">
    <source>
        <dbReference type="Proteomes" id="UP000230750"/>
    </source>
</evidence>
<name>A0A2G8K4F7_STIJA</name>
<protein>
    <submittedName>
        <fullName evidence="1">Uncharacterized protein</fullName>
    </submittedName>
</protein>
<sequence length="169" mass="18979">MVISKNQQLFTDHVVQFKAVSTYQFDNSNVAVSTEMPPRLKYSTESIPLLSHGSDLPTNHSDAMTAKLQLKSLREAYASVHTGINEIKVLMQDPNGEIHSANDEDANMFRRQLLKSMNVDSSIIDDYIDSRDVELQPDLAEWEHLPGQLKKYAPFVSIADGGVGWVKME</sequence>
<proteinExistence type="predicted"/>
<organism evidence="1 2">
    <name type="scientific">Stichopus japonicus</name>
    <name type="common">Sea cucumber</name>
    <dbReference type="NCBI Taxonomy" id="307972"/>
    <lineage>
        <taxon>Eukaryota</taxon>
        <taxon>Metazoa</taxon>
        <taxon>Echinodermata</taxon>
        <taxon>Eleutherozoa</taxon>
        <taxon>Echinozoa</taxon>
        <taxon>Holothuroidea</taxon>
        <taxon>Aspidochirotacea</taxon>
        <taxon>Aspidochirotida</taxon>
        <taxon>Stichopodidae</taxon>
        <taxon>Apostichopus</taxon>
    </lineage>
</organism>
<dbReference type="Proteomes" id="UP000230750">
    <property type="component" value="Unassembled WGS sequence"/>
</dbReference>
<reference evidence="1 2" key="1">
    <citation type="journal article" date="2017" name="PLoS Biol.">
        <title>The sea cucumber genome provides insights into morphological evolution and visceral regeneration.</title>
        <authorList>
            <person name="Zhang X."/>
            <person name="Sun L."/>
            <person name="Yuan J."/>
            <person name="Sun Y."/>
            <person name="Gao Y."/>
            <person name="Zhang L."/>
            <person name="Li S."/>
            <person name="Dai H."/>
            <person name="Hamel J.F."/>
            <person name="Liu C."/>
            <person name="Yu Y."/>
            <person name="Liu S."/>
            <person name="Lin W."/>
            <person name="Guo K."/>
            <person name="Jin S."/>
            <person name="Xu P."/>
            <person name="Storey K.B."/>
            <person name="Huan P."/>
            <person name="Zhang T."/>
            <person name="Zhou Y."/>
            <person name="Zhang J."/>
            <person name="Lin C."/>
            <person name="Li X."/>
            <person name="Xing L."/>
            <person name="Huo D."/>
            <person name="Sun M."/>
            <person name="Wang L."/>
            <person name="Mercier A."/>
            <person name="Li F."/>
            <person name="Yang H."/>
            <person name="Xiang J."/>
        </authorList>
    </citation>
    <scope>NUCLEOTIDE SEQUENCE [LARGE SCALE GENOMIC DNA]</scope>
    <source>
        <strain evidence="1">Shaxun</strain>
        <tissue evidence="1">Muscle</tissue>
    </source>
</reference>
<comment type="caution">
    <text evidence="1">The sequence shown here is derived from an EMBL/GenBank/DDBJ whole genome shotgun (WGS) entry which is preliminary data.</text>
</comment>
<accession>A0A2G8K4F7</accession>